<dbReference type="InterPro" id="IPR014756">
    <property type="entry name" value="Ig_E-set"/>
</dbReference>
<dbReference type="SUPFAM" id="SSF81296">
    <property type="entry name" value="E set domains"/>
    <property type="match status" value="1"/>
</dbReference>
<accession>A0A1X7UNF5</accession>
<evidence type="ECO:0000313" key="7">
    <source>
        <dbReference type="Proteomes" id="UP000007879"/>
    </source>
</evidence>
<name>A0A1X7UNF5_AMPQE</name>
<evidence type="ECO:0000256" key="2">
    <source>
        <dbReference type="ARBA" id="ARBA00006370"/>
    </source>
</evidence>
<dbReference type="InterPro" id="IPR039670">
    <property type="entry name" value="NPC2-like"/>
</dbReference>
<dbReference type="InterPro" id="IPR003172">
    <property type="entry name" value="ML_dom"/>
</dbReference>
<protein>
    <recommendedName>
        <fullName evidence="5">MD-2-related lipid-recognition domain-containing protein</fullName>
    </recommendedName>
</protein>
<keyword evidence="7" id="KW-1185">Reference proteome</keyword>
<keyword evidence="3 4" id="KW-0732">Signal</keyword>
<dbReference type="InParanoid" id="A0A1X7UNF5"/>
<dbReference type="OrthoDB" id="10160110at2759"/>
<comment type="function">
    <text evidence="1">Catalyzes the intermembrane transfer of phosphatidylglycerol and phosphatidylinositol.</text>
</comment>
<dbReference type="Pfam" id="PF02221">
    <property type="entry name" value="E1_DerP2_DerF2"/>
    <property type="match status" value="1"/>
</dbReference>
<proteinExistence type="inferred from homology"/>
<evidence type="ECO:0000256" key="3">
    <source>
        <dbReference type="ARBA" id="ARBA00022729"/>
    </source>
</evidence>
<feature type="signal peptide" evidence="4">
    <location>
        <begin position="1"/>
        <end position="17"/>
    </location>
</feature>
<sequence length="164" mass="17594">MKTALLLFGLLVAVLHASPIIRKPLIDLKPALTLPSLQDSPLGDIWTDCSKSSDPAKLINLTITPDPPQKGKEIKVDAFFTLKENVTSGSIKLTLKYFFVPVSETYDICKDAIGGCPLSDGTHEIVIQDSIPGSAPSGHYKGSAVLTDQSGRELGCINLDFKLS</sequence>
<dbReference type="eggNOG" id="KOG4680">
    <property type="taxonomic scope" value="Eukaryota"/>
</dbReference>
<dbReference type="EnsemblMetazoa" id="XM_003387295.3">
    <property type="protein sequence ID" value="XP_003387343.1"/>
    <property type="gene ID" value="LOC100637382"/>
</dbReference>
<evidence type="ECO:0000259" key="5">
    <source>
        <dbReference type="SMART" id="SM00737"/>
    </source>
</evidence>
<dbReference type="KEGG" id="aqu:100637382"/>
<evidence type="ECO:0000256" key="1">
    <source>
        <dbReference type="ARBA" id="ARBA00002053"/>
    </source>
</evidence>
<dbReference type="AlphaFoldDB" id="A0A1X7UNF5"/>
<dbReference type="PANTHER" id="PTHR11306:SF60">
    <property type="entry name" value="COUNTIN-3-RELATED"/>
    <property type="match status" value="1"/>
</dbReference>
<dbReference type="SMART" id="SM00737">
    <property type="entry name" value="ML"/>
    <property type="match status" value="1"/>
</dbReference>
<comment type="similarity">
    <text evidence="2">Belongs to the NPC2 family.</text>
</comment>
<dbReference type="GO" id="GO:0015918">
    <property type="term" value="P:sterol transport"/>
    <property type="evidence" value="ECO:0007669"/>
    <property type="project" value="InterPro"/>
</dbReference>
<dbReference type="EnsemblMetazoa" id="Aqu2.1.28942_001">
    <property type="protein sequence ID" value="Aqu2.1.28942_001"/>
    <property type="gene ID" value="Aqu2.1.28942"/>
</dbReference>
<dbReference type="Proteomes" id="UP000007879">
    <property type="component" value="Unassembled WGS sequence"/>
</dbReference>
<organism evidence="6">
    <name type="scientific">Amphimedon queenslandica</name>
    <name type="common">Sponge</name>
    <dbReference type="NCBI Taxonomy" id="400682"/>
    <lineage>
        <taxon>Eukaryota</taxon>
        <taxon>Metazoa</taxon>
        <taxon>Porifera</taxon>
        <taxon>Demospongiae</taxon>
        <taxon>Heteroscleromorpha</taxon>
        <taxon>Haplosclerida</taxon>
        <taxon>Niphatidae</taxon>
        <taxon>Amphimedon</taxon>
    </lineage>
</organism>
<dbReference type="GO" id="GO:0032934">
    <property type="term" value="F:sterol binding"/>
    <property type="evidence" value="ECO:0007669"/>
    <property type="project" value="InterPro"/>
</dbReference>
<feature type="domain" description="MD-2-related lipid-recognition" evidence="5">
    <location>
        <begin position="46"/>
        <end position="161"/>
    </location>
</feature>
<reference evidence="6" key="2">
    <citation type="submission" date="2017-05" db="UniProtKB">
        <authorList>
            <consortium name="EnsemblMetazoa"/>
        </authorList>
    </citation>
    <scope>IDENTIFICATION</scope>
</reference>
<feature type="chain" id="PRO_5010888054" description="MD-2-related lipid-recognition domain-containing protein" evidence="4">
    <location>
        <begin position="18"/>
        <end position="164"/>
    </location>
</feature>
<gene>
    <name evidence="6" type="primary">100637382</name>
</gene>
<dbReference type="Gene3D" id="2.70.220.10">
    <property type="entry name" value="Ganglioside GM2 activator"/>
    <property type="match status" value="1"/>
</dbReference>
<evidence type="ECO:0000313" key="6">
    <source>
        <dbReference type="EnsemblMetazoa" id="Aqu2.1.28942_001"/>
    </source>
</evidence>
<reference evidence="7" key="1">
    <citation type="journal article" date="2010" name="Nature">
        <title>The Amphimedon queenslandica genome and the evolution of animal complexity.</title>
        <authorList>
            <person name="Srivastava M."/>
            <person name="Simakov O."/>
            <person name="Chapman J."/>
            <person name="Fahey B."/>
            <person name="Gauthier M.E."/>
            <person name="Mitros T."/>
            <person name="Richards G.S."/>
            <person name="Conaco C."/>
            <person name="Dacre M."/>
            <person name="Hellsten U."/>
            <person name="Larroux C."/>
            <person name="Putnam N.H."/>
            <person name="Stanke M."/>
            <person name="Adamska M."/>
            <person name="Darling A."/>
            <person name="Degnan S.M."/>
            <person name="Oakley T.H."/>
            <person name="Plachetzki D.C."/>
            <person name="Zhai Y."/>
            <person name="Adamski M."/>
            <person name="Calcino A."/>
            <person name="Cummins S.F."/>
            <person name="Goodstein D.M."/>
            <person name="Harris C."/>
            <person name="Jackson D.J."/>
            <person name="Leys S.P."/>
            <person name="Shu S."/>
            <person name="Woodcroft B.J."/>
            <person name="Vervoort M."/>
            <person name="Kosik K.S."/>
            <person name="Manning G."/>
            <person name="Degnan B.M."/>
            <person name="Rokhsar D.S."/>
        </authorList>
    </citation>
    <scope>NUCLEOTIDE SEQUENCE [LARGE SCALE GENOMIC DNA]</scope>
</reference>
<evidence type="ECO:0000256" key="4">
    <source>
        <dbReference type="SAM" id="SignalP"/>
    </source>
</evidence>
<dbReference type="PANTHER" id="PTHR11306">
    <property type="entry name" value="NIEMANN PICK TYPE C2 PROTEIN NPC2-RELATED"/>
    <property type="match status" value="1"/>
</dbReference>
<dbReference type="InterPro" id="IPR036846">
    <property type="entry name" value="GM2-AP_sf"/>
</dbReference>